<evidence type="ECO:0000313" key="8">
    <source>
        <dbReference type="Proteomes" id="UP000440224"/>
    </source>
</evidence>
<dbReference type="PROSITE" id="PS50109">
    <property type="entry name" value="HIS_KIN"/>
    <property type="match status" value="1"/>
</dbReference>
<dbReference type="SUPFAM" id="SSF47384">
    <property type="entry name" value="Homodimeric domain of signal transducing histidine kinase"/>
    <property type="match status" value="1"/>
</dbReference>
<dbReference type="FunFam" id="3.30.565.10:FF:000006">
    <property type="entry name" value="Sensor histidine kinase WalK"/>
    <property type="match status" value="1"/>
</dbReference>
<dbReference type="Gene3D" id="1.10.287.130">
    <property type="match status" value="1"/>
</dbReference>
<dbReference type="AlphaFoldDB" id="A0A6N7PMN4"/>
<organism evidence="7 8">
    <name type="scientific">Polyangium spumosum</name>
    <dbReference type="NCBI Taxonomy" id="889282"/>
    <lineage>
        <taxon>Bacteria</taxon>
        <taxon>Pseudomonadati</taxon>
        <taxon>Myxococcota</taxon>
        <taxon>Polyangia</taxon>
        <taxon>Polyangiales</taxon>
        <taxon>Polyangiaceae</taxon>
        <taxon>Polyangium</taxon>
    </lineage>
</organism>
<keyword evidence="8" id="KW-1185">Reference proteome</keyword>
<dbReference type="SUPFAM" id="SSF55874">
    <property type="entry name" value="ATPase domain of HSP90 chaperone/DNA topoisomerase II/histidine kinase"/>
    <property type="match status" value="1"/>
</dbReference>
<evidence type="ECO:0000256" key="4">
    <source>
        <dbReference type="ARBA" id="ARBA00022679"/>
    </source>
</evidence>
<keyword evidence="3" id="KW-0597">Phosphoprotein</keyword>
<protein>
    <recommendedName>
        <fullName evidence="2">histidine kinase</fullName>
        <ecNumber evidence="2">2.7.13.3</ecNumber>
    </recommendedName>
</protein>
<name>A0A6N7PMN4_9BACT</name>
<dbReference type="EC" id="2.7.13.3" evidence="2"/>
<dbReference type="InterPro" id="IPR004358">
    <property type="entry name" value="Sig_transdc_His_kin-like_C"/>
</dbReference>
<dbReference type="InterPro" id="IPR036890">
    <property type="entry name" value="HATPase_C_sf"/>
</dbReference>
<dbReference type="SUPFAM" id="SSF55781">
    <property type="entry name" value="GAF domain-like"/>
    <property type="match status" value="2"/>
</dbReference>
<accession>A0A6N7PMN4</accession>
<comment type="caution">
    <text evidence="7">The sequence shown here is derived from an EMBL/GenBank/DDBJ whole genome shotgun (WGS) entry which is preliminary data.</text>
</comment>
<dbReference type="Gene3D" id="3.30.565.10">
    <property type="entry name" value="Histidine kinase-like ATPase, C-terminal domain"/>
    <property type="match status" value="1"/>
</dbReference>
<sequence length="604" mass="64982">MLPAHVEPRDLHVTAMHALFTEEADAAVRSILRDAVLAAGFELAIAWRLDREAYVLRCVATYQDPERPGAPVFEADSMRMTFSYGEGLPGLTWARAATTFMHDLASEPLFVRRSAAAMAGLQSAVAFPIHLGGEIIGVAEFYDRKGHVPDAPELGTLLALEAPLALGITRVAGAEDRGRVDRSLGLLLDVGEALGDAAELAPRLARVASRAAAWIGGFCLVHLLDATGARLVAVDHEDPEKAALLRQPCMYRSPALDSTKSPLARVIRTGVAHVLPETSDAMLAATMSDAEALAVLRAVSITAGMLVPIVWQGRALGALTLAASRADRRILRTDVKVAEELARKLALAVLSDRAAQGEREAALAREEHDRLYRASQAAVRAREDLLAIVSHDLRNPLVAIKLSATQLGREAEGDARVKGKTALILRSADRMDRMIRDLLDASRIETGGLALTVAREDVRLVVQEAIDHFKPLAAPKGIQIEEDLPDEPLFAEVDRERVLQVLWNLVGNAIKFTPEGGVVTLCLRREGSSARIDVADSGPGIRSDHLPHVFDRYFHAETNKATGTGLGLFIADGLVRAHGGTIHVESEPGVGARFWFTLPIEGAG</sequence>
<dbReference type="Gene3D" id="3.30.450.40">
    <property type="match status" value="2"/>
</dbReference>
<dbReference type="PANTHER" id="PTHR43547">
    <property type="entry name" value="TWO-COMPONENT HISTIDINE KINASE"/>
    <property type="match status" value="1"/>
</dbReference>
<dbReference type="InterPro" id="IPR003594">
    <property type="entry name" value="HATPase_dom"/>
</dbReference>
<feature type="domain" description="Histidine kinase" evidence="6">
    <location>
        <begin position="388"/>
        <end position="602"/>
    </location>
</feature>
<dbReference type="CDD" id="cd16922">
    <property type="entry name" value="HATPase_EvgS-ArcB-TorS-like"/>
    <property type="match status" value="1"/>
</dbReference>
<keyword evidence="5" id="KW-0418">Kinase</keyword>
<dbReference type="PRINTS" id="PR00344">
    <property type="entry name" value="BCTRLSENSOR"/>
</dbReference>
<dbReference type="SMART" id="SM00065">
    <property type="entry name" value="GAF"/>
    <property type="match status" value="2"/>
</dbReference>
<dbReference type="InterPro" id="IPR005467">
    <property type="entry name" value="His_kinase_dom"/>
</dbReference>
<evidence type="ECO:0000256" key="2">
    <source>
        <dbReference type="ARBA" id="ARBA00012438"/>
    </source>
</evidence>
<dbReference type="InterPro" id="IPR003661">
    <property type="entry name" value="HisK_dim/P_dom"/>
</dbReference>
<dbReference type="Pfam" id="PF02518">
    <property type="entry name" value="HATPase_c"/>
    <property type="match status" value="1"/>
</dbReference>
<dbReference type="Pfam" id="PF01590">
    <property type="entry name" value="GAF"/>
    <property type="match status" value="1"/>
</dbReference>
<dbReference type="InterPro" id="IPR036097">
    <property type="entry name" value="HisK_dim/P_sf"/>
</dbReference>
<dbReference type="GO" id="GO:0000155">
    <property type="term" value="F:phosphorelay sensor kinase activity"/>
    <property type="evidence" value="ECO:0007669"/>
    <property type="project" value="InterPro"/>
</dbReference>
<dbReference type="CDD" id="cd00082">
    <property type="entry name" value="HisKA"/>
    <property type="match status" value="1"/>
</dbReference>
<dbReference type="SMART" id="SM00387">
    <property type="entry name" value="HATPase_c"/>
    <property type="match status" value="1"/>
</dbReference>
<dbReference type="RefSeq" id="WP_153818900.1">
    <property type="nucleotide sequence ID" value="NZ_WJIE01000002.1"/>
</dbReference>
<dbReference type="InterPro" id="IPR003018">
    <property type="entry name" value="GAF"/>
</dbReference>
<dbReference type="Pfam" id="PF00512">
    <property type="entry name" value="HisKA"/>
    <property type="match status" value="1"/>
</dbReference>
<gene>
    <name evidence="7" type="ORF">GF068_09025</name>
</gene>
<dbReference type="InterPro" id="IPR029016">
    <property type="entry name" value="GAF-like_dom_sf"/>
</dbReference>
<reference evidence="7 8" key="1">
    <citation type="submission" date="2019-10" db="EMBL/GenBank/DDBJ databases">
        <title>A soil myxobacterium in the family Polyangiaceae.</title>
        <authorList>
            <person name="Li Y."/>
            <person name="Wang J."/>
        </authorList>
    </citation>
    <scope>NUCLEOTIDE SEQUENCE [LARGE SCALE GENOMIC DNA]</scope>
    <source>
        <strain evidence="7 8">DSM 14734</strain>
    </source>
</reference>
<evidence type="ECO:0000256" key="3">
    <source>
        <dbReference type="ARBA" id="ARBA00022553"/>
    </source>
</evidence>
<evidence type="ECO:0000313" key="7">
    <source>
        <dbReference type="EMBL" id="MRG92066.1"/>
    </source>
</evidence>
<evidence type="ECO:0000259" key="6">
    <source>
        <dbReference type="PROSITE" id="PS50109"/>
    </source>
</evidence>
<evidence type="ECO:0000256" key="1">
    <source>
        <dbReference type="ARBA" id="ARBA00000085"/>
    </source>
</evidence>
<dbReference type="PANTHER" id="PTHR43547:SF2">
    <property type="entry name" value="HYBRID SIGNAL TRANSDUCTION HISTIDINE KINASE C"/>
    <property type="match status" value="1"/>
</dbReference>
<dbReference type="EMBL" id="WJIE01000002">
    <property type="protein sequence ID" value="MRG92066.1"/>
    <property type="molecule type" value="Genomic_DNA"/>
</dbReference>
<dbReference type="SMART" id="SM00388">
    <property type="entry name" value="HisKA"/>
    <property type="match status" value="1"/>
</dbReference>
<keyword evidence="4" id="KW-0808">Transferase</keyword>
<dbReference type="Proteomes" id="UP000440224">
    <property type="component" value="Unassembled WGS sequence"/>
</dbReference>
<dbReference type="Pfam" id="PF13185">
    <property type="entry name" value="GAF_2"/>
    <property type="match status" value="1"/>
</dbReference>
<dbReference type="OrthoDB" id="5481641at2"/>
<evidence type="ECO:0000256" key="5">
    <source>
        <dbReference type="ARBA" id="ARBA00022777"/>
    </source>
</evidence>
<comment type="catalytic activity">
    <reaction evidence="1">
        <text>ATP + protein L-histidine = ADP + protein N-phospho-L-histidine.</text>
        <dbReference type="EC" id="2.7.13.3"/>
    </reaction>
</comment>
<proteinExistence type="predicted"/>